<sequence>MISHWGIKRNELDRVLYRRGTMLDERGCQLGSAAITMLSFSPCFSRALAHSC</sequence>
<organism evidence="1">
    <name type="scientific">Arundo donax</name>
    <name type="common">Giant reed</name>
    <name type="synonym">Donax arundinaceus</name>
    <dbReference type="NCBI Taxonomy" id="35708"/>
    <lineage>
        <taxon>Eukaryota</taxon>
        <taxon>Viridiplantae</taxon>
        <taxon>Streptophyta</taxon>
        <taxon>Embryophyta</taxon>
        <taxon>Tracheophyta</taxon>
        <taxon>Spermatophyta</taxon>
        <taxon>Magnoliopsida</taxon>
        <taxon>Liliopsida</taxon>
        <taxon>Poales</taxon>
        <taxon>Poaceae</taxon>
        <taxon>PACMAD clade</taxon>
        <taxon>Arundinoideae</taxon>
        <taxon>Arundineae</taxon>
        <taxon>Arundo</taxon>
    </lineage>
</organism>
<dbReference type="EMBL" id="GBRH01165615">
    <property type="protein sequence ID" value="JAE32281.1"/>
    <property type="molecule type" value="Transcribed_RNA"/>
</dbReference>
<dbReference type="AlphaFoldDB" id="A0A0A9HBQ1"/>
<name>A0A0A9HBQ1_ARUDO</name>
<protein>
    <submittedName>
        <fullName evidence="1">Uncharacterized protein</fullName>
    </submittedName>
</protein>
<proteinExistence type="predicted"/>
<reference evidence="1" key="1">
    <citation type="submission" date="2014-09" db="EMBL/GenBank/DDBJ databases">
        <authorList>
            <person name="Magalhaes I.L.F."/>
            <person name="Oliveira U."/>
            <person name="Santos F.R."/>
            <person name="Vidigal T.H.D.A."/>
            <person name="Brescovit A.D."/>
            <person name="Santos A.J."/>
        </authorList>
    </citation>
    <scope>NUCLEOTIDE SEQUENCE</scope>
    <source>
        <tissue evidence="1">Shoot tissue taken approximately 20 cm above the soil surface</tissue>
    </source>
</reference>
<accession>A0A0A9HBQ1</accession>
<reference evidence="1" key="2">
    <citation type="journal article" date="2015" name="Data Brief">
        <title>Shoot transcriptome of the giant reed, Arundo donax.</title>
        <authorList>
            <person name="Barrero R.A."/>
            <person name="Guerrero F.D."/>
            <person name="Moolhuijzen P."/>
            <person name="Goolsby J.A."/>
            <person name="Tidwell J."/>
            <person name="Bellgard S.E."/>
            <person name="Bellgard M.I."/>
        </authorList>
    </citation>
    <scope>NUCLEOTIDE SEQUENCE</scope>
    <source>
        <tissue evidence="1">Shoot tissue taken approximately 20 cm above the soil surface</tissue>
    </source>
</reference>
<evidence type="ECO:0000313" key="1">
    <source>
        <dbReference type="EMBL" id="JAE32281.1"/>
    </source>
</evidence>